<evidence type="ECO:0000256" key="10">
    <source>
        <dbReference type="RuleBase" id="RU003983"/>
    </source>
</evidence>
<dbReference type="Proteomes" id="UP000249169">
    <property type="component" value="Unassembled WGS sequence"/>
</dbReference>
<evidence type="ECO:0000256" key="2">
    <source>
        <dbReference type="ARBA" id="ARBA00022670"/>
    </source>
</evidence>
<evidence type="ECO:0000256" key="1">
    <source>
        <dbReference type="ARBA" id="ARBA00022475"/>
    </source>
</evidence>
<evidence type="ECO:0000256" key="3">
    <source>
        <dbReference type="ARBA" id="ARBA00022692"/>
    </source>
</evidence>
<comment type="similarity">
    <text evidence="10">Belongs to the peptidase M48 family.</text>
</comment>
<dbReference type="GO" id="GO:0046872">
    <property type="term" value="F:metal ion binding"/>
    <property type="evidence" value="ECO:0007669"/>
    <property type="project" value="UniProtKB-KW"/>
</dbReference>
<evidence type="ECO:0000256" key="5">
    <source>
        <dbReference type="ARBA" id="ARBA00022801"/>
    </source>
</evidence>
<sequence length="297" mass="33621">MSAAYEFDFLKYINRQNQGRSGRDEKTGFGEYAFAGDLRVLRRLDRLRPVRVVVEATVRFWKAVQKNALLGSSVKVNRRQFPELHRLVVECAETLDIAVPTVYVAQNLASLNAGTYGTDDEAFIVLNSALVDRLTEEELKFVIGHECGHIQNNHVVYHTAANFLTQGVVTFVKWAVVPARLALNGWSRRGEITCDRAGLICCRDEEVALKVMMKLALGSEKLFEQIDLDEYLSQVDGIKEGVGRFQEYLASHPYLPKRVQAMQLFAKSAYYRELIGERGGEALDEVDREVEKVIQVM</sequence>
<dbReference type="Gene3D" id="3.30.2010.10">
    <property type="entry name" value="Metalloproteases ('zincins'), catalytic domain"/>
    <property type="match status" value="1"/>
</dbReference>
<dbReference type="InterPro" id="IPR050083">
    <property type="entry name" value="HtpX_protease"/>
</dbReference>
<keyword evidence="2 10" id="KW-0645">Protease</keyword>
<accession>A0A328C5Q6</accession>
<dbReference type="GO" id="GO:0006508">
    <property type="term" value="P:proteolysis"/>
    <property type="evidence" value="ECO:0007669"/>
    <property type="project" value="UniProtKB-KW"/>
</dbReference>
<dbReference type="PANTHER" id="PTHR43221">
    <property type="entry name" value="PROTEASE HTPX"/>
    <property type="match status" value="1"/>
</dbReference>
<comment type="caution">
    <text evidence="12">The sequence shown here is derived from an EMBL/GenBank/DDBJ whole genome shotgun (WGS) entry which is preliminary data.</text>
</comment>
<keyword evidence="9" id="KW-0472">Membrane</keyword>
<protein>
    <recommendedName>
        <fullName evidence="11">Peptidase M48 domain-containing protein</fullName>
    </recommendedName>
</protein>
<dbReference type="PANTHER" id="PTHR43221:SF3">
    <property type="entry name" value="SLL1280 PROTEIN"/>
    <property type="match status" value="1"/>
</dbReference>
<evidence type="ECO:0000313" key="13">
    <source>
        <dbReference type="Proteomes" id="UP000249169"/>
    </source>
</evidence>
<keyword evidence="5 10" id="KW-0378">Hydrolase</keyword>
<evidence type="ECO:0000259" key="11">
    <source>
        <dbReference type="Pfam" id="PF01435"/>
    </source>
</evidence>
<evidence type="ECO:0000256" key="8">
    <source>
        <dbReference type="ARBA" id="ARBA00023049"/>
    </source>
</evidence>
<organism evidence="12 13">
    <name type="scientific">Lujinxingia litoralis</name>
    <dbReference type="NCBI Taxonomy" id="2211119"/>
    <lineage>
        <taxon>Bacteria</taxon>
        <taxon>Deltaproteobacteria</taxon>
        <taxon>Bradymonadales</taxon>
        <taxon>Lujinxingiaceae</taxon>
        <taxon>Lujinxingia</taxon>
    </lineage>
</organism>
<keyword evidence="8 10" id="KW-0482">Metalloprotease</keyword>
<proteinExistence type="inferred from homology"/>
<keyword evidence="1" id="KW-1003">Cell membrane</keyword>
<dbReference type="Pfam" id="PF01435">
    <property type="entry name" value="Peptidase_M48"/>
    <property type="match status" value="1"/>
</dbReference>
<dbReference type="EMBL" id="QHKO01000006">
    <property type="protein sequence ID" value="RAL21252.1"/>
    <property type="molecule type" value="Genomic_DNA"/>
</dbReference>
<dbReference type="AlphaFoldDB" id="A0A328C5Q6"/>
<dbReference type="RefSeq" id="WP_111730540.1">
    <property type="nucleotide sequence ID" value="NZ_QHKO01000006.1"/>
</dbReference>
<feature type="domain" description="Peptidase M48" evidence="11">
    <location>
        <begin position="79"/>
        <end position="262"/>
    </location>
</feature>
<dbReference type="GO" id="GO:0004222">
    <property type="term" value="F:metalloendopeptidase activity"/>
    <property type="evidence" value="ECO:0007669"/>
    <property type="project" value="InterPro"/>
</dbReference>
<dbReference type="OrthoDB" id="9810445at2"/>
<evidence type="ECO:0000256" key="6">
    <source>
        <dbReference type="ARBA" id="ARBA00022833"/>
    </source>
</evidence>
<keyword evidence="7" id="KW-1133">Transmembrane helix</keyword>
<gene>
    <name evidence="12" type="ORF">DL240_14090</name>
</gene>
<name>A0A328C5Q6_9DELT</name>
<reference evidence="12 13" key="1">
    <citation type="submission" date="2018-05" db="EMBL/GenBank/DDBJ databases">
        <title>Lujinxingia marina gen. nov. sp. nov., a new facultative anaerobic member of the class Deltaproteobacteria, and proposal of Lujinxingaceae fam. nov.</title>
        <authorList>
            <person name="Li C.-M."/>
        </authorList>
    </citation>
    <scope>NUCLEOTIDE SEQUENCE [LARGE SCALE GENOMIC DNA]</scope>
    <source>
        <strain evidence="12 13">B210</strain>
    </source>
</reference>
<evidence type="ECO:0000256" key="4">
    <source>
        <dbReference type="ARBA" id="ARBA00022723"/>
    </source>
</evidence>
<evidence type="ECO:0000313" key="12">
    <source>
        <dbReference type="EMBL" id="RAL21252.1"/>
    </source>
</evidence>
<keyword evidence="13" id="KW-1185">Reference proteome</keyword>
<evidence type="ECO:0000256" key="7">
    <source>
        <dbReference type="ARBA" id="ARBA00022989"/>
    </source>
</evidence>
<keyword evidence="6 10" id="KW-0862">Zinc</keyword>
<keyword evidence="4" id="KW-0479">Metal-binding</keyword>
<dbReference type="CDD" id="cd07325">
    <property type="entry name" value="M48_Ste24p_like"/>
    <property type="match status" value="1"/>
</dbReference>
<dbReference type="InterPro" id="IPR001915">
    <property type="entry name" value="Peptidase_M48"/>
</dbReference>
<evidence type="ECO:0000256" key="9">
    <source>
        <dbReference type="ARBA" id="ARBA00023136"/>
    </source>
</evidence>
<keyword evidence="3" id="KW-0812">Transmembrane</keyword>
<comment type="cofactor">
    <cofactor evidence="10">
        <name>Zn(2+)</name>
        <dbReference type="ChEBI" id="CHEBI:29105"/>
    </cofactor>
    <text evidence="10">Binds 1 zinc ion per subunit.</text>
</comment>